<dbReference type="EMBL" id="CP031699">
    <property type="protein sequence ID" value="QEY23369.1"/>
    <property type="molecule type" value="Genomic_DNA"/>
</dbReference>
<evidence type="ECO:0000313" key="2">
    <source>
        <dbReference type="EMBL" id="QEY23369.1"/>
    </source>
</evidence>
<keyword evidence="1" id="KW-0472">Membrane</keyword>
<organism evidence="2 3">
    <name type="scientific">Neisseria animalis</name>
    <dbReference type="NCBI Taxonomy" id="492"/>
    <lineage>
        <taxon>Bacteria</taxon>
        <taxon>Pseudomonadati</taxon>
        <taxon>Pseudomonadota</taxon>
        <taxon>Betaproteobacteria</taxon>
        <taxon>Neisseriales</taxon>
        <taxon>Neisseriaceae</taxon>
        <taxon>Neisseria</taxon>
    </lineage>
</organism>
<dbReference type="Proteomes" id="UP000325536">
    <property type="component" value="Chromosome"/>
</dbReference>
<feature type="transmembrane region" description="Helical" evidence="1">
    <location>
        <begin position="142"/>
        <end position="169"/>
    </location>
</feature>
<keyword evidence="1" id="KW-1133">Transmembrane helix</keyword>
<feature type="transmembrane region" description="Helical" evidence="1">
    <location>
        <begin position="88"/>
        <end position="107"/>
    </location>
</feature>
<feature type="transmembrane region" description="Helical" evidence="1">
    <location>
        <begin position="23"/>
        <end position="42"/>
    </location>
</feature>
<reference evidence="2 3" key="1">
    <citation type="submission" date="2018-08" db="EMBL/GenBank/DDBJ databases">
        <title>Neisseria animalis ATCC 49930 complete genome.</title>
        <authorList>
            <person name="Veseli I.A."/>
            <person name="Mascarenhas dos Santos A.C."/>
            <person name="Buttler R."/>
            <person name="Pombert J.-F."/>
        </authorList>
    </citation>
    <scope>NUCLEOTIDE SEQUENCE [LARGE SCALE GENOMIC DNA]</scope>
    <source>
        <strain evidence="2 3">ATCC 49930</strain>
    </source>
</reference>
<protein>
    <recommendedName>
        <fullName evidence="4">Yip1 domain-containing protein</fullName>
    </recommendedName>
</protein>
<keyword evidence="1" id="KW-0812">Transmembrane</keyword>
<evidence type="ECO:0000313" key="3">
    <source>
        <dbReference type="Proteomes" id="UP000325536"/>
    </source>
</evidence>
<feature type="transmembrane region" description="Helical" evidence="1">
    <location>
        <begin position="48"/>
        <end position="68"/>
    </location>
</feature>
<name>A0A5P3MRU9_NEIAN</name>
<evidence type="ECO:0008006" key="4">
    <source>
        <dbReference type="Google" id="ProtNLM"/>
    </source>
</evidence>
<gene>
    <name evidence="2" type="ORF">D0T90_01685</name>
</gene>
<dbReference type="AlphaFoldDB" id="A0A5P3MRU9"/>
<feature type="transmembrane region" description="Helical" evidence="1">
    <location>
        <begin position="113"/>
        <end position="130"/>
    </location>
</feature>
<dbReference type="OrthoDB" id="8607024at2"/>
<keyword evidence="3" id="KW-1185">Reference proteome</keyword>
<dbReference type="KEGG" id="naq:D0T90_01685"/>
<proteinExistence type="predicted"/>
<evidence type="ECO:0000256" key="1">
    <source>
        <dbReference type="SAM" id="Phobius"/>
    </source>
</evidence>
<accession>A0A5P3MRU9</accession>
<sequence>MLYQFLKDMWDILRLHYRNPEEYIYGLPVVAAVLLLLGVINAASMEPLFGSGTAAVVFAVLLTALKWLLLARMMQAVLHRYGAPRLPLLGFTLLSEALVIPMLAILYVPQLSAVLLFWQIWTFWVQIIGFMKMGNVSGWKVLLGYVAYFIATLLAGTVLLLVFVMFGWFDAELLNQRLESIVAQ</sequence>